<accession>A0A5P1F8X0</accession>
<evidence type="ECO:0008006" key="3">
    <source>
        <dbReference type="Google" id="ProtNLM"/>
    </source>
</evidence>
<dbReference type="AlphaFoldDB" id="A0A5P1F8X0"/>
<dbReference type="GO" id="GO:0006820">
    <property type="term" value="P:monoatomic anion transport"/>
    <property type="evidence" value="ECO:0007669"/>
    <property type="project" value="InterPro"/>
</dbReference>
<proteinExistence type="predicted"/>
<dbReference type="Proteomes" id="UP000243459">
    <property type="component" value="Chromosome 4"/>
</dbReference>
<reference evidence="2" key="1">
    <citation type="journal article" date="2017" name="Nat. Commun.">
        <title>The asparagus genome sheds light on the origin and evolution of a young Y chromosome.</title>
        <authorList>
            <person name="Harkess A."/>
            <person name="Zhou J."/>
            <person name="Xu C."/>
            <person name="Bowers J.E."/>
            <person name="Van der Hulst R."/>
            <person name="Ayyampalayam S."/>
            <person name="Mercati F."/>
            <person name="Riccardi P."/>
            <person name="McKain M.R."/>
            <person name="Kakrana A."/>
            <person name="Tang H."/>
            <person name="Ray J."/>
            <person name="Groenendijk J."/>
            <person name="Arikit S."/>
            <person name="Mathioni S.M."/>
            <person name="Nakano M."/>
            <person name="Shan H."/>
            <person name="Telgmann-Rauber A."/>
            <person name="Kanno A."/>
            <person name="Yue Z."/>
            <person name="Chen H."/>
            <person name="Li W."/>
            <person name="Chen Y."/>
            <person name="Xu X."/>
            <person name="Zhang Y."/>
            <person name="Luo S."/>
            <person name="Chen H."/>
            <person name="Gao J."/>
            <person name="Mao Z."/>
            <person name="Pires J.C."/>
            <person name="Luo M."/>
            <person name="Kudrna D."/>
            <person name="Wing R.A."/>
            <person name="Meyers B.C."/>
            <person name="Yi K."/>
            <person name="Kong H."/>
            <person name="Lavrijsen P."/>
            <person name="Sunseri F."/>
            <person name="Falavigna A."/>
            <person name="Ye Y."/>
            <person name="Leebens-Mack J.H."/>
            <person name="Chen G."/>
        </authorList>
    </citation>
    <scope>NUCLEOTIDE SEQUENCE [LARGE SCALE GENOMIC DNA]</scope>
    <source>
        <strain evidence="2">cv. DH0086</strain>
    </source>
</reference>
<name>A0A5P1F8X0_ASPOF</name>
<dbReference type="PANTHER" id="PTHR11453:SF40">
    <property type="entry name" value="BORON TRANSPORTER 4-RELATED"/>
    <property type="match status" value="1"/>
</dbReference>
<protein>
    <recommendedName>
        <fullName evidence="3">Bicarbonate transporter-like transmembrane domain-containing protein</fullName>
    </recommendedName>
</protein>
<sequence length="147" mass="16386">PTVLMYTYLYNFAKDLEDLGARLFLAWAGWFCSCEDEKSLDQFTRVAGELFGMLITVLLFQEAIKGLVSEFNVPKGEDLSLMGGFRGFIADYGVPLMVVAWTAISYATPNNVPSGVPRRLFSPLPWDSKSVHHWAVAKARASKPLFS</sequence>
<dbReference type="GO" id="GO:0050801">
    <property type="term" value="P:monoatomic ion homeostasis"/>
    <property type="evidence" value="ECO:0007669"/>
    <property type="project" value="TreeGrafter"/>
</dbReference>
<dbReference type="EMBL" id="CM007384">
    <property type="protein sequence ID" value="ONK72960.1"/>
    <property type="molecule type" value="Genomic_DNA"/>
</dbReference>
<evidence type="ECO:0000313" key="1">
    <source>
        <dbReference type="EMBL" id="ONK72960.1"/>
    </source>
</evidence>
<dbReference type="InterPro" id="IPR003020">
    <property type="entry name" value="HCO3_transpt_euk"/>
</dbReference>
<dbReference type="GO" id="GO:0005452">
    <property type="term" value="F:solute:inorganic anion antiporter activity"/>
    <property type="evidence" value="ECO:0007669"/>
    <property type="project" value="InterPro"/>
</dbReference>
<dbReference type="Gramene" id="ONK72960">
    <property type="protein sequence ID" value="ONK72960"/>
    <property type="gene ID" value="A4U43_C04F25410"/>
</dbReference>
<keyword evidence="2" id="KW-1185">Reference proteome</keyword>
<dbReference type="PANTHER" id="PTHR11453">
    <property type="entry name" value="ANION EXCHANGE PROTEIN"/>
    <property type="match status" value="1"/>
</dbReference>
<feature type="non-terminal residue" evidence="1">
    <location>
        <position position="1"/>
    </location>
</feature>
<gene>
    <name evidence="1" type="ORF">A4U43_C04F25410</name>
</gene>
<dbReference type="GO" id="GO:0005886">
    <property type="term" value="C:plasma membrane"/>
    <property type="evidence" value="ECO:0007669"/>
    <property type="project" value="TreeGrafter"/>
</dbReference>
<evidence type="ECO:0000313" key="2">
    <source>
        <dbReference type="Proteomes" id="UP000243459"/>
    </source>
</evidence>
<organism evidence="1 2">
    <name type="scientific">Asparagus officinalis</name>
    <name type="common">Garden asparagus</name>
    <dbReference type="NCBI Taxonomy" id="4686"/>
    <lineage>
        <taxon>Eukaryota</taxon>
        <taxon>Viridiplantae</taxon>
        <taxon>Streptophyta</taxon>
        <taxon>Embryophyta</taxon>
        <taxon>Tracheophyta</taxon>
        <taxon>Spermatophyta</taxon>
        <taxon>Magnoliopsida</taxon>
        <taxon>Liliopsida</taxon>
        <taxon>Asparagales</taxon>
        <taxon>Asparagaceae</taxon>
        <taxon>Asparagoideae</taxon>
        <taxon>Asparagus</taxon>
    </lineage>
</organism>